<proteinExistence type="predicted"/>
<feature type="compositionally biased region" description="Acidic residues" evidence="1">
    <location>
        <begin position="136"/>
        <end position="161"/>
    </location>
</feature>
<sequence length="323" mass="35864">MAVVRNKLFIFVQILRARAIVEARAAKIETMGSEEDFGGQEIDVAEKAKAHAAGLRELSPDSRQKRASLFQKTTFPSTADVRSYDKKMRGYKSALERALEVLDQETVVARDEAEAAERAQALRQSALKAQQQADQEAADQEAADKEAEDGENNNDDIDDIEERGCDEGEEEEALEVDKEEDFPDCVPEWGVTVEISELLAAGAFPCSDNVIAVSDLDEAIGRDEVCMVTGCKFKSSSGYAVGDEEVQKFQDAGDMERQLRPRHLQLMDEVLEDSVARSRMSSLLYGAKYVGDCMAGETFKHLRPSFQELSVKVHYCKAEHCSF</sequence>
<feature type="compositionally biased region" description="Acidic residues" evidence="1">
    <location>
        <begin position="167"/>
        <end position="181"/>
    </location>
</feature>
<protein>
    <submittedName>
        <fullName evidence="2">Uncharacterized protein</fullName>
    </submittedName>
</protein>
<feature type="non-terminal residue" evidence="2">
    <location>
        <position position="323"/>
    </location>
</feature>
<organism evidence="2 3">
    <name type="scientific">Polarella glacialis</name>
    <name type="common">Dinoflagellate</name>
    <dbReference type="NCBI Taxonomy" id="89957"/>
    <lineage>
        <taxon>Eukaryota</taxon>
        <taxon>Sar</taxon>
        <taxon>Alveolata</taxon>
        <taxon>Dinophyceae</taxon>
        <taxon>Suessiales</taxon>
        <taxon>Suessiaceae</taxon>
        <taxon>Polarella</taxon>
    </lineage>
</organism>
<feature type="region of interest" description="Disordered" evidence="1">
    <location>
        <begin position="124"/>
        <end position="181"/>
    </location>
</feature>
<gene>
    <name evidence="2" type="ORF">PGLA2088_LOCUS51663</name>
</gene>
<dbReference type="EMBL" id="CAJNNW010037696">
    <property type="protein sequence ID" value="CAE8743964.1"/>
    <property type="molecule type" value="Genomic_DNA"/>
</dbReference>
<name>A0A813M1Y0_POLGL</name>
<accession>A0A813M1Y0</accession>
<evidence type="ECO:0000313" key="2">
    <source>
        <dbReference type="EMBL" id="CAE8743964.1"/>
    </source>
</evidence>
<dbReference type="Proteomes" id="UP000626109">
    <property type="component" value="Unassembled WGS sequence"/>
</dbReference>
<feature type="compositionally biased region" description="Low complexity" evidence="1">
    <location>
        <begin position="124"/>
        <end position="135"/>
    </location>
</feature>
<comment type="caution">
    <text evidence="2">The sequence shown here is derived from an EMBL/GenBank/DDBJ whole genome shotgun (WGS) entry which is preliminary data.</text>
</comment>
<reference evidence="2" key="1">
    <citation type="submission" date="2021-02" db="EMBL/GenBank/DDBJ databases">
        <authorList>
            <person name="Dougan E. K."/>
            <person name="Rhodes N."/>
            <person name="Thang M."/>
            <person name="Chan C."/>
        </authorList>
    </citation>
    <scope>NUCLEOTIDE SEQUENCE</scope>
</reference>
<evidence type="ECO:0000313" key="3">
    <source>
        <dbReference type="Proteomes" id="UP000626109"/>
    </source>
</evidence>
<evidence type="ECO:0000256" key="1">
    <source>
        <dbReference type="SAM" id="MobiDB-lite"/>
    </source>
</evidence>
<dbReference type="AlphaFoldDB" id="A0A813M1Y0"/>